<protein>
    <submittedName>
        <fullName evidence="2">Uncharacterized protein</fullName>
    </submittedName>
</protein>
<feature type="transmembrane region" description="Helical" evidence="1">
    <location>
        <begin position="15"/>
        <end position="33"/>
    </location>
</feature>
<keyword evidence="1" id="KW-1133">Transmembrane helix</keyword>
<dbReference type="SUPFAM" id="SSF69593">
    <property type="entry name" value="Glycerol-3-phosphate (1)-acyltransferase"/>
    <property type="match status" value="1"/>
</dbReference>
<keyword evidence="1" id="KW-0472">Membrane</keyword>
<proteinExistence type="predicted"/>
<name>X1FY59_9ZZZZ</name>
<dbReference type="AlphaFoldDB" id="X1FY59"/>
<evidence type="ECO:0000256" key="1">
    <source>
        <dbReference type="SAM" id="Phobius"/>
    </source>
</evidence>
<dbReference type="EMBL" id="BARU01003629">
    <property type="protein sequence ID" value="GAH25713.1"/>
    <property type="molecule type" value="Genomic_DNA"/>
</dbReference>
<sequence length="44" mass="5040">MLDPIILGVSVKLKIIFVAAAYLFEINWLGYLLRKANSIPIHRE</sequence>
<gene>
    <name evidence="2" type="ORF">S03H2_07746</name>
</gene>
<organism evidence="2">
    <name type="scientific">marine sediment metagenome</name>
    <dbReference type="NCBI Taxonomy" id="412755"/>
    <lineage>
        <taxon>unclassified sequences</taxon>
        <taxon>metagenomes</taxon>
        <taxon>ecological metagenomes</taxon>
    </lineage>
</organism>
<evidence type="ECO:0000313" key="2">
    <source>
        <dbReference type="EMBL" id="GAH25713.1"/>
    </source>
</evidence>
<feature type="non-terminal residue" evidence="2">
    <location>
        <position position="44"/>
    </location>
</feature>
<accession>X1FY59</accession>
<reference evidence="2" key="1">
    <citation type="journal article" date="2014" name="Front. Microbiol.">
        <title>High frequency of phylogenetically diverse reductive dehalogenase-homologous genes in deep subseafloor sedimentary metagenomes.</title>
        <authorList>
            <person name="Kawai M."/>
            <person name="Futagami T."/>
            <person name="Toyoda A."/>
            <person name="Takaki Y."/>
            <person name="Nishi S."/>
            <person name="Hori S."/>
            <person name="Arai W."/>
            <person name="Tsubouchi T."/>
            <person name="Morono Y."/>
            <person name="Uchiyama I."/>
            <person name="Ito T."/>
            <person name="Fujiyama A."/>
            <person name="Inagaki F."/>
            <person name="Takami H."/>
        </authorList>
    </citation>
    <scope>NUCLEOTIDE SEQUENCE</scope>
    <source>
        <strain evidence="2">Expedition CK06-06</strain>
    </source>
</reference>
<keyword evidence="1" id="KW-0812">Transmembrane</keyword>
<comment type="caution">
    <text evidence="2">The sequence shown here is derived from an EMBL/GenBank/DDBJ whole genome shotgun (WGS) entry which is preliminary data.</text>
</comment>